<organism evidence="1 2">
    <name type="scientific">Plantactinospora mayteni</name>
    <dbReference type="NCBI Taxonomy" id="566021"/>
    <lineage>
        <taxon>Bacteria</taxon>
        <taxon>Bacillati</taxon>
        <taxon>Actinomycetota</taxon>
        <taxon>Actinomycetes</taxon>
        <taxon>Micromonosporales</taxon>
        <taxon>Micromonosporaceae</taxon>
        <taxon>Plantactinospora</taxon>
    </lineage>
</organism>
<evidence type="ECO:0000313" key="1">
    <source>
        <dbReference type="EMBL" id="GIH00122.1"/>
    </source>
</evidence>
<proteinExistence type="predicted"/>
<sequence length="250" mass="27850">MPAMTQQEMAEFVREGAIIRRNFVPSDLVNRARSLIDDWYRRELQPDLIESYTQRTFAPGLGTHPDVLALFHRSGVADLVESLVPDTQPVSTTQIQIRVPDAVTGVTQSAKAMHVDGVSCPHLDPAELRTFTLLVGIVLSEVNERDSGALRYVPGGHLRMAEWFSTEWSVGMTDQVPPHIDGEEGTPLLGQPGDVLLMHHLVPHAVGQNSSTAPRVMAYFRVAHTRHAHQRLQALRDPWLEYAPLRSFAV</sequence>
<comment type="caution">
    <text evidence="1">The sequence shown here is derived from an EMBL/GenBank/DDBJ whole genome shotgun (WGS) entry which is preliminary data.</text>
</comment>
<protein>
    <recommendedName>
        <fullName evidence="3">Phytanoyl-CoA dioxygenase</fullName>
    </recommendedName>
</protein>
<accession>A0ABQ4EZR3</accession>
<name>A0ABQ4EZR3_9ACTN</name>
<dbReference type="EMBL" id="BONX01000050">
    <property type="protein sequence ID" value="GIH00122.1"/>
    <property type="molecule type" value="Genomic_DNA"/>
</dbReference>
<evidence type="ECO:0000313" key="2">
    <source>
        <dbReference type="Proteomes" id="UP000621500"/>
    </source>
</evidence>
<dbReference type="Gene3D" id="2.60.120.620">
    <property type="entry name" value="q2cbj1_9rhob like domain"/>
    <property type="match status" value="1"/>
</dbReference>
<gene>
    <name evidence="1" type="ORF">Pma05_66940</name>
</gene>
<dbReference type="Pfam" id="PF05721">
    <property type="entry name" value="PhyH"/>
    <property type="match status" value="1"/>
</dbReference>
<dbReference type="PANTHER" id="PTHR20883:SF48">
    <property type="entry name" value="ECTOINE DIOXYGENASE"/>
    <property type="match status" value="1"/>
</dbReference>
<evidence type="ECO:0008006" key="3">
    <source>
        <dbReference type="Google" id="ProtNLM"/>
    </source>
</evidence>
<keyword evidence="2" id="KW-1185">Reference proteome</keyword>
<dbReference type="InterPro" id="IPR008775">
    <property type="entry name" value="Phytyl_CoA_dOase-like"/>
</dbReference>
<reference evidence="1 2" key="1">
    <citation type="submission" date="2021-01" db="EMBL/GenBank/DDBJ databases">
        <title>Whole genome shotgun sequence of Plantactinospora mayteni NBRC 109088.</title>
        <authorList>
            <person name="Komaki H."/>
            <person name="Tamura T."/>
        </authorList>
    </citation>
    <scope>NUCLEOTIDE SEQUENCE [LARGE SCALE GENOMIC DNA]</scope>
    <source>
        <strain evidence="1 2">NBRC 109088</strain>
    </source>
</reference>
<dbReference type="SUPFAM" id="SSF51197">
    <property type="entry name" value="Clavaminate synthase-like"/>
    <property type="match status" value="1"/>
</dbReference>
<dbReference type="PANTHER" id="PTHR20883">
    <property type="entry name" value="PHYTANOYL-COA DIOXYGENASE DOMAIN CONTAINING 1"/>
    <property type="match status" value="1"/>
</dbReference>
<dbReference type="Proteomes" id="UP000621500">
    <property type="component" value="Unassembled WGS sequence"/>
</dbReference>